<reference evidence="1 2" key="1">
    <citation type="submission" date="2016-09" db="EMBL/GenBank/DDBJ databases">
        <title>Complete genome of Desulfosporosinus sp. OL.</title>
        <authorList>
            <person name="Mardanov A."/>
            <person name="Beletsky A."/>
            <person name="Panova A."/>
            <person name="Karnachuk O."/>
            <person name="Ravin N."/>
        </authorList>
    </citation>
    <scope>NUCLEOTIDE SEQUENCE [LARGE SCALE GENOMIC DNA]</scope>
    <source>
        <strain evidence="1 2">OL</strain>
    </source>
</reference>
<name>A0A1Q8QNV7_9FIRM</name>
<accession>A0A1Q8QNV7</accession>
<dbReference type="EMBL" id="MLBF01000037">
    <property type="protein sequence ID" value="OLN28978.1"/>
    <property type="molecule type" value="Genomic_DNA"/>
</dbReference>
<keyword evidence="2" id="KW-1185">Reference proteome</keyword>
<evidence type="ECO:0000313" key="1">
    <source>
        <dbReference type="EMBL" id="OLN28978.1"/>
    </source>
</evidence>
<proteinExistence type="predicted"/>
<dbReference type="RefSeq" id="WP_075366223.1">
    <property type="nucleotide sequence ID" value="NZ_MLBF01000037.1"/>
</dbReference>
<dbReference type="AlphaFoldDB" id="A0A1Q8QNV7"/>
<sequence length="109" mass="12803">MACNIKYDIAKEIAKVPDELDRMYKRVKSLYTSLLGAENFRFDVSQYSYEEQKQFIKLAICLIDSEENLIGEKSLGIYPNRKLISNLNKYNTDFKLDKLANEFYCKIPQ</sequence>
<comment type="caution">
    <text evidence="1">The sequence shown here is derived from an EMBL/GenBank/DDBJ whole genome shotgun (WGS) entry which is preliminary data.</text>
</comment>
<organism evidence="1 2">
    <name type="scientific">Desulfosporosinus metallidurans</name>
    <dbReference type="NCBI Taxonomy" id="1888891"/>
    <lineage>
        <taxon>Bacteria</taxon>
        <taxon>Bacillati</taxon>
        <taxon>Bacillota</taxon>
        <taxon>Clostridia</taxon>
        <taxon>Eubacteriales</taxon>
        <taxon>Desulfitobacteriaceae</taxon>
        <taxon>Desulfosporosinus</taxon>
    </lineage>
</organism>
<gene>
    <name evidence="1" type="ORF">DSOL_3789</name>
</gene>
<evidence type="ECO:0000313" key="2">
    <source>
        <dbReference type="Proteomes" id="UP000186102"/>
    </source>
</evidence>
<protein>
    <submittedName>
        <fullName evidence="1">Uncharacterized protein</fullName>
    </submittedName>
</protein>
<dbReference type="Proteomes" id="UP000186102">
    <property type="component" value="Unassembled WGS sequence"/>
</dbReference>
<dbReference type="STRING" id="1888891.DSOL_3789"/>